<dbReference type="Pfam" id="PF26153">
    <property type="entry name" value="LEA-2L_5"/>
    <property type="match status" value="1"/>
</dbReference>
<dbReference type="EMBL" id="JAPWDO010000002">
    <property type="protein sequence ID" value="KAJ5483443.1"/>
    <property type="molecule type" value="Genomic_DNA"/>
</dbReference>
<feature type="compositionally biased region" description="Basic and acidic residues" evidence="1">
    <location>
        <begin position="274"/>
        <end position="298"/>
    </location>
</feature>
<gene>
    <name evidence="5" type="ORF">N7530_002689</name>
</gene>
<evidence type="ECO:0008006" key="7">
    <source>
        <dbReference type="Google" id="ProtNLM"/>
    </source>
</evidence>
<dbReference type="Pfam" id="PF26150">
    <property type="entry name" value="LEA-2_4"/>
    <property type="match status" value="1"/>
</dbReference>
<feature type="domain" description="Tag1 C-terminal" evidence="2">
    <location>
        <begin position="733"/>
        <end position="846"/>
    </location>
</feature>
<dbReference type="InterPro" id="IPR046368">
    <property type="entry name" value="Tag1"/>
</dbReference>
<dbReference type="Pfam" id="PF22786">
    <property type="entry name" value="Tag1_C"/>
    <property type="match status" value="1"/>
</dbReference>
<feature type="compositionally biased region" description="Basic and acidic residues" evidence="1">
    <location>
        <begin position="39"/>
        <end position="52"/>
    </location>
</feature>
<dbReference type="InterPro" id="IPR055011">
    <property type="entry name" value="Tag1_C"/>
</dbReference>
<proteinExistence type="predicted"/>
<keyword evidence="6" id="KW-1185">Reference proteome</keyword>
<dbReference type="Pfam" id="PF26174">
    <property type="entry name" value="LEA-2_1"/>
    <property type="match status" value="1"/>
</dbReference>
<evidence type="ECO:0000259" key="4">
    <source>
        <dbReference type="Pfam" id="PF26153"/>
    </source>
</evidence>
<name>A0A9X0BTA1_9EURO</name>
<feature type="region of interest" description="Disordered" evidence="1">
    <location>
        <begin position="1"/>
        <end position="24"/>
    </location>
</feature>
<organism evidence="5 6">
    <name type="scientific">Penicillium desertorum</name>
    <dbReference type="NCBI Taxonomy" id="1303715"/>
    <lineage>
        <taxon>Eukaryota</taxon>
        <taxon>Fungi</taxon>
        <taxon>Dikarya</taxon>
        <taxon>Ascomycota</taxon>
        <taxon>Pezizomycotina</taxon>
        <taxon>Eurotiomycetes</taxon>
        <taxon>Eurotiomycetidae</taxon>
        <taxon>Eurotiales</taxon>
        <taxon>Aspergillaceae</taxon>
        <taxon>Penicillium</taxon>
    </lineage>
</organism>
<feature type="compositionally biased region" description="Basic and acidic residues" evidence="1">
    <location>
        <begin position="174"/>
        <end position="197"/>
    </location>
</feature>
<feature type="region of interest" description="Disordered" evidence="1">
    <location>
        <begin position="174"/>
        <end position="311"/>
    </location>
</feature>
<dbReference type="PANTHER" id="PTHR35895:SF3">
    <property type="entry name" value="PRE-RRNA PROCESSING PROTEIN"/>
    <property type="match status" value="1"/>
</dbReference>
<dbReference type="InterPro" id="IPR059066">
    <property type="entry name" value="Ig_Tag1-like_5th"/>
</dbReference>
<evidence type="ECO:0000259" key="3">
    <source>
        <dbReference type="Pfam" id="PF26150"/>
    </source>
</evidence>
<feature type="compositionally biased region" description="Polar residues" evidence="1">
    <location>
        <begin position="245"/>
        <end position="262"/>
    </location>
</feature>
<feature type="region of interest" description="Disordered" evidence="1">
    <location>
        <begin position="39"/>
        <end position="141"/>
    </location>
</feature>
<reference evidence="5" key="1">
    <citation type="submission" date="2022-12" db="EMBL/GenBank/DDBJ databases">
        <authorList>
            <person name="Petersen C."/>
        </authorList>
    </citation>
    <scope>NUCLEOTIDE SEQUENCE</scope>
    <source>
        <strain evidence="5">IBT 17660</strain>
    </source>
</reference>
<feature type="domain" description="Tag1-like fifth Ig-like" evidence="4">
    <location>
        <begin position="1000"/>
        <end position="1111"/>
    </location>
</feature>
<dbReference type="GO" id="GO:0000329">
    <property type="term" value="C:fungal-type vacuole membrane"/>
    <property type="evidence" value="ECO:0007669"/>
    <property type="project" value="InterPro"/>
</dbReference>
<dbReference type="PANTHER" id="PTHR35895">
    <property type="entry name" value="CHROMOSOME 16, WHOLE GENOME SHOTGUN SEQUENCE"/>
    <property type="match status" value="1"/>
</dbReference>
<sequence>MADEANRPLLAGQSGSERVSDDQLRRSYQFSTELSHVLYHSEDSSTVHRTEQRISQSHSGGATMGNAANWPLLDEQPSPIERSPERTSADQSRRSYELSSESTPLSHRRDDELVYGTEQGLLRSPSVASQDPPEDGVVNKRSLVPSTVYRTEQRISQSHSGGATMGNAANWRLLDEQRSPIERSPERTSADQPRRSYESSSESTPLSHRRDDELVYGTEQGLLRSPSVASQDPPEDGVVNKRSPVPSTVYRTEQRISQSHSGGATMGNAANWRLLDEQRSPIERSPERTSADQPRRSYELSSESTPLLHRRDDELVYGTEQGLLRSPSVASQDPPEDGVVNKRSRIPWPTVISLSILTLSVLTILVLAFAAPAAVKEYAQNAAVFKPTAVSIDSTTPDGVRARIQGDFVMDSGRVKNKSVRGIGRLATWIAREVETGPSKVEVYLPEYGNVLVGNAALPSIKVNIRNGHYTNVDFLTDLEAGDIRGIHAVAIDWIEGRLGRLSVKSKVTLNLKSGLFALGSQVLTDNIIIEEHDFPALPIINILKLNMHDANSGGMAVDVLLSSLIDSPVALTVPALGFDVLVPNCSPGDPYIMVADAKTSAIDVHPGQETAVGVEGLIQQLPDELISTCPGREGSPLDLLVSSYMQGLETTIYVRGSDAPSLNTPAWIVDLLRSVTVPLPFTGHALDNLVKNFTMSDTHFSLPNPFAEPDSPDSRPTVSALVKVLIALPEEMNFQVEVPQVRALADVYYKEEKFGVLNISHWQDANSTLVDDQDGSSALLVEFAIKHAPLEVTDDGLLTEIIQAMLFGNETVVLRVAAAVDTKVSTGLGRFALRGIPAEGNVPVKTSVGNSLDQVNPRVVSLRLGNTTESSMLMSTLANFTNPTNYSITVPFVDLLILYNDTAVAHVTAQNISVGPGNNSYMPIDFFWCPLDAAGVGGVEAGRALLSSYVSGFNTTITIKSHRNTIPALPDLGEALSVLNITVPVPRISVPGFPGGDSKDDKPHFIQDATFYLWTSTAEFTLSSPLTENNILITSIDATAFYEEKEPIGRIDHHEPFEVPPGISKSPRLPVNLDMGGVGYYALRKALGQSLEMDAVAKVGVMIGNYTDIILYHGKGIAAKVRI</sequence>
<dbReference type="AlphaFoldDB" id="A0A9X0BTA1"/>
<dbReference type="InterPro" id="IPR059065">
    <property type="entry name" value="Ig_Tag1-like_4th"/>
</dbReference>
<dbReference type="Proteomes" id="UP001147760">
    <property type="component" value="Unassembled WGS sequence"/>
</dbReference>
<feature type="compositionally biased region" description="Basic and acidic residues" evidence="1">
    <location>
        <begin position="82"/>
        <end position="96"/>
    </location>
</feature>
<evidence type="ECO:0000256" key="1">
    <source>
        <dbReference type="SAM" id="MobiDB-lite"/>
    </source>
</evidence>
<dbReference type="OrthoDB" id="5596576at2759"/>
<protein>
    <recommendedName>
        <fullName evidence="7">Pre-rRNA processing protein</fullName>
    </recommendedName>
</protein>
<comment type="caution">
    <text evidence="5">The sequence shown here is derived from an EMBL/GenBank/DDBJ whole genome shotgun (WGS) entry which is preliminary data.</text>
</comment>
<accession>A0A9X0BTA1</accession>
<feature type="domain" description="Tag1-like fourth Ig-like" evidence="3">
    <location>
        <begin position="858"/>
        <end position="973"/>
    </location>
</feature>
<reference evidence="5" key="2">
    <citation type="journal article" date="2023" name="IMA Fungus">
        <title>Comparative genomic study of the Penicillium genus elucidates a diverse pangenome and 15 lateral gene transfer events.</title>
        <authorList>
            <person name="Petersen C."/>
            <person name="Sorensen T."/>
            <person name="Nielsen M.R."/>
            <person name="Sondergaard T.E."/>
            <person name="Sorensen J.L."/>
            <person name="Fitzpatrick D.A."/>
            <person name="Frisvad J.C."/>
            <person name="Nielsen K.L."/>
        </authorList>
    </citation>
    <scope>NUCLEOTIDE SEQUENCE</scope>
    <source>
        <strain evidence="5">IBT 17660</strain>
    </source>
</reference>
<evidence type="ECO:0000259" key="2">
    <source>
        <dbReference type="Pfam" id="PF22786"/>
    </source>
</evidence>
<evidence type="ECO:0000313" key="6">
    <source>
        <dbReference type="Proteomes" id="UP001147760"/>
    </source>
</evidence>
<evidence type="ECO:0000313" key="5">
    <source>
        <dbReference type="EMBL" id="KAJ5483443.1"/>
    </source>
</evidence>